<dbReference type="RefSeq" id="WP_106302537.1">
    <property type="nucleotide sequence ID" value="NZ_PVWO01000071.1"/>
</dbReference>
<evidence type="ECO:0000313" key="3">
    <source>
        <dbReference type="Proteomes" id="UP000238937"/>
    </source>
</evidence>
<dbReference type="GO" id="GO:0008237">
    <property type="term" value="F:metallopeptidase activity"/>
    <property type="evidence" value="ECO:0007669"/>
    <property type="project" value="InterPro"/>
</dbReference>
<dbReference type="EMBL" id="PVWO01000071">
    <property type="protein sequence ID" value="PSB57566.1"/>
    <property type="molecule type" value="Genomic_DNA"/>
</dbReference>
<keyword evidence="1" id="KW-0732">Signal</keyword>
<evidence type="ECO:0000256" key="1">
    <source>
        <dbReference type="SAM" id="SignalP"/>
    </source>
</evidence>
<dbReference type="NCBIfam" id="NF038122">
    <property type="entry name" value="metallo_LGF"/>
    <property type="match status" value="2"/>
</dbReference>
<sequence>MKTYIVKLKQAAVMTGIALGSVASGGAMTPASALTFDFRPVAGTSAEAIAGFNTAGARWSSLFTDNVTINIDINFTKLAANVLAQAGSTRQRYDYSRVYTALSGDRTSADDFTAVASLPTGSTFNMLLNRTTNSPNGSANATPYLDNNGNANNAKINISNANAKALGLILDSPAQVIWNFGEVARVAPDTASIDSGIITDVTLAPTLASVGSDAEITFSTDFVFDFDPSDGIASGAIDFVGVATHEIGHALGFTSGVDVLDTNSPPFNGPFNDSAFTFVNSLDLFRYSADSLAQGAIDWTADTRAKYLSFDGRTSIGALATGSNFGDGQQASHWKDSPNFITNPELGIMNPTFSRGQLGIITENDLRGFDVIGWNRVNATVATQVPEPSNIIGTLIFAGFGAKMVLKRRQKLAKSF</sequence>
<gene>
    <name evidence="2" type="ORF">C7B77_07980</name>
</gene>
<keyword evidence="3" id="KW-1185">Reference proteome</keyword>
<dbReference type="OrthoDB" id="8198236at2"/>
<feature type="signal peptide" evidence="1">
    <location>
        <begin position="1"/>
        <end position="33"/>
    </location>
</feature>
<proteinExistence type="predicted"/>
<protein>
    <submittedName>
        <fullName evidence="2">PEP-CTERM sorting domain-containing protein</fullName>
    </submittedName>
</protein>
<accession>A0A2T1GIL2</accession>
<dbReference type="SUPFAM" id="SSF55486">
    <property type="entry name" value="Metalloproteases ('zincins'), catalytic domain"/>
    <property type="match status" value="2"/>
</dbReference>
<reference evidence="2 3" key="1">
    <citation type="submission" date="2018-03" db="EMBL/GenBank/DDBJ databases">
        <title>The ancient ancestry and fast evolution of plastids.</title>
        <authorList>
            <person name="Moore K.R."/>
            <person name="Magnabosco C."/>
            <person name="Momper L."/>
            <person name="Gold D.A."/>
            <person name="Bosak T."/>
            <person name="Fournier G.P."/>
        </authorList>
    </citation>
    <scope>NUCLEOTIDE SEQUENCE [LARGE SCALE GENOMIC DNA]</scope>
    <source>
        <strain evidence="2 3">CCALA 037</strain>
    </source>
</reference>
<organism evidence="2 3">
    <name type="scientific">Chamaesiphon polymorphus CCALA 037</name>
    <dbReference type="NCBI Taxonomy" id="2107692"/>
    <lineage>
        <taxon>Bacteria</taxon>
        <taxon>Bacillati</taxon>
        <taxon>Cyanobacteriota</taxon>
        <taxon>Cyanophyceae</taxon>
        <taxon>Gomontiellales</taxon>
        <taxon>Chamaesiphonaceae</taxon>
        <taxon>Chamaesiphon</taxon>
    </lineage>
</organism>
<dbReference type="AlphaFoldDB" id="A0A2T1GIL2"/>
<name>A0A2T1GIL2_9CYAN</name>
<evidence type="ECO:0000313" key="2">
    <source>
        <dbReference type="EMBL" id="PSB57566.1"/>
    </source>
</evidence>
<comment type="caution">
    <text evidence="2">The sequence shown here is derived from an EMBL/GenBank/DDBJ whole genome shotgun (WGS) entry which is preliminary data.</text>
</comment>
<dbReference type="InterPro" id="IPR024079">
    <property type="entry name" value="MetalloPept_cat_dom_sf"/>
</dbReference>
<dbReference type="Gene3D" id="3.40.390.10">
    <property type="entry name" value="Collagenase (Catalytic Domain)"/>
    <property type="match status" value="1"/>
</dbReference>
<feature type="chain" id="PRO_5015735164" evidence="1">
    <location>
        <begin position="34"/>
        <end position="416"/>
    </location>
</feature>
<dbReference type="Proteomes" id="UP000238937">
    <property type="component" value="Unassembled WGS sequence"/>
</dbReference>